<sequence length="457" mass="52112">MNEARKMAKAIIIGCALCGALLILLFRHGIPRRSEPNGNESYALIEAATTESSAPLTYSHISGDEYAAIEHDINSSRNHILLLHRKKRYLLFPEGSSFQLVFDLIIPIVDYTNFAILGVTCAVAWELPSKPPSELLHDLRTRLDDGTLGTVRRNDSVEPEQLQQPQLQQQSETVPPLDNGDYIGTATNWQSMHAQPAAEASTSTYATNAHRYSEYYTNVQSNGGGGTSAYANSANGEQPARRPANWHARQSIAKWRQWAGTSPPAVPTTIPSVNWSDNWWQRNKVRVQQNWRQKQQQWSSYAQTTQRSYSSWTERPRQLLQEPPRHIIYPVFGKRRRRRHVELQQINDDAIERLHLRQHLISRGLLFGKIERLYKTRQLNGTSCIQRALCESAQRQEHGHNPQSFIMELLSAIFQLPSGLEGIEADKHIPSMYLEAHRAVGDCQQLFGDCNHKFWFE</sequence>
<dbReference type="RefSeq" id="XP_051863950.1">
    <property type="nucleotide sequence ID" value="XM_052007990.1"/>
</dbReference>
<dbReference type="PANTHER" id="PTHR21398:SF1">
    <property type="entry name" value="FI03705P"/>
    <property type="match status" value="1"/>
</dbReference>
<dbReference type="RefSeq" id="XP_034112299.2">
    <property type="nucleotide sequence ID" value="XM_034256408.2"/>
</dbReference>
<organism evidence="2 3">
    <name type="scientific">Drosophila albomicans</name>
    <name type="common">Fruit fly</name>
    <dbReference type="NCBI Taxonomy" id="7291"/>
    <lineage>
        <taxon>Eukaryota</taxon>
        <taxon>Metazoa</taxon>
        <taxon>Ecdysozoa</taxon>
        <taxon>Arthropoda</taxon>
        <taxon>Hexapoda</taxon>
        <taxon>Insecta</taxon>
        <taxon>Pterygota</taxon>
        <taxon>Neoptera</taxon>
        <taxon>Endopterygota</taxon>
        <taxon>Diptera</taxon>
        <taxon>Brachycera</taxon>
        <taxon>Muscomorpha</taxon>
        <taxon>Ephydroidea</taxon>
        <taxon>Drosophilidae</taxon>
        <taxon>Drosophila</taxon>
    </lineage>
</organism>
<dbReference type="InterPro" id="IPR006631">
    <property type="entry name" value="DM4_12"/>
</dbReference>
<evidence type="ECO:0000256" key="1">
    <source>
        <dbReference type="SAM" id="MobiDB-lite"/>
    </source>
</evidence>
<feature type="region of interest" description="Disordered" evidence="1">
    <location>
        <begin position="157"/>
        <end position="178"/>
    </location>
</feature>
<dbReference type="AlphaFoldDB" id="A0A6P8XHK1"/>
<gene>
    <name evidence="3 4" type="primary">LOC117573303</name>
</gene>
<evidence type="ECO:0000313" key="3">
    <source>
        <dbReference type="RefSeq" id="XP_034112299.2"/>
    </source>
</evidence>
<dbReference type="OrthoDB" id="6617264at2759"/>
<evidence type="ECO:0000313" key="4">
    <source>
        <dbReference type="RefSeq" id="XP_051863950.1"/>
    </source>
</evidence>
<reference evidence="3 4" key="1">
    <citation type="submission" date="2025-04" db="UniProtKB">
        <authorList>
            <consortium name="RefSeq"/>
        </authorList>
    </citation>
    <scope>IDENTIFICATION</scope>
    <source>
        <strain evidence="3 4">15112-1751.03</strain>
        <tissue evidence="3 4">Whole Adult</tissue>
    </source>
</reference>
<dbReference type="GeneID" id="117573303"/>
<dbReference type="Proteomes" id="UP000515160">
    <property type="component" value="Chromosome 2R"/>
</dbReference>
<name>A0A6P8XHK1_DROAB</name>
<proteinExistence type="predicted"/>
<dbReference type="PANTHER" id="PTHR21398">
    <property type="entry name" value="AGAP007094-PA"/>
    <property type="match status" value="1"/>
</dbReference>
<keyword evidence="2" id="KW-1185">Reference proteome</keyword>
<dbReference type="SMART" id="SM00718">
    <property type="entry name" value="DM4_12"/>
    <property type="match status" value="1"/>
</dbReference>
<dbReference type="Pfam" id="PF07841">
    <property type="entry name" value="DM4_12"/>
    <property type="match status" value="1"/>
</dbReference>
<accession>A0A6P8XHK1</accession>
<protein>
    <submittedName>
        <fullName evidence="3 4">Uncharacterized protein LOC117573303</fullName>
    </submittedName>
</protein>
<feature type="compositionally biased region" description="Low complexity" evidence="1">
    <location>
        <begin position="159"/>
        <end position="170"/>
    </location>
</feature>
<evidence type="ECO:0000313" key="2">
    <source>
        <dbReference type="Proteomes" id="UP000515160"/>
    </source>
</evidence>